<organism evidence="1 2">
    <name type="scientific">Bacteroides uniformis str. 3978 T3 ii</name>
    <dbReference type="NCBI Taxonomy" id="1339349"/>
    <lineage>
        <taxon>Bacteria</taxon>
        <taxon>Pseudomonadati</taxon>
        <taxon>Bacteroidota</taxon>
        <taxon>Bacteroidia</taxon>
        <taxon>Bacteroidales</taxon>
        <taxon>Bacteroidaceae</taxon>
        <taxon>Bacteroides</taxon>
    </lineage>
</organism>
<sequence>MNKELKISDKSPFEKIRKFDGQGRSYWTSRELCAALGYSTYQKFSVPLAKAMSSAEADGINVDEHFNLMVEMVGVGSGARRSVENYHLTREACIFIARQVYAKKKEVQAALEYFSSVSIDFDGAECDVNCQEAVSEMEKDKIRERNRKHWEELNGIASEFYKKKMRLLDEVEDFKADASFHGNKVPHHMMYKLETLYSKDGCRGYEFLIEYDVYEPVVGIYYGCKGLILDENDKDGMAMFNEEWEDIRYYVTAVLENTFPGKFFTHRFKPTNNANNHTYWPFWITLHEDEDIVEVGARAVRLIRSVYEGYLENEDVEALRKLSDSRKESQKEDKIRFSADVNFTKEAYQELLEKIGRMSKKGKGKTNKKLFEKLLEKATESGYLTKEKHYEAAWRIVGNGDVKERDFQKKTNKQFVYVIILLLGYMQFYLKTLDTSKCGKENNRIVAVSPPYTHINKILMTMNGRSFGATLRKVCTKGDATSIIINAWKILQTLLDQPKDAWRIVNDTLNFPDWQWEEFKKNMRNG</sequence>
<reference evidence="1 2" key="1">
    <citation type="submission" date="2014-04" db="EMBL/GenBank/DDBJ databases">
        <authorList>
            <person name="Sears C."/>
            <person name="Carroll K."/>
            <person name="Sack B.R."/>
            <person name="Qadri F."/>
            <person name="Myers L.L."/>
            <person name="Chung G.-T."/>
            <person name="Escheverria P."/>
            <person name="Fraser C.M."/>
            <person name="Sadzewicz L."/>
            <person name="Shefchek K.A."/>
            <person name="Tallon L."/>
            <person name="Das S.P."/>
            <person name="Daugherty S."/>
            <person name="Mongodin E.F."/>
        </authorList>
    </citation>
    <scope>NUCLEOTIDE SEQUENCE [LARGE SCALE GENOMIC DNA]</scope>
    <source>
        <strain evidence="1 2">3978 T3 ii</strain>
    </source>
</reference>
<dbReference type="RefSeq" id="WP_147346171.1">
    <property type="nucleotide sequence ID" value="NZ_JNHN01000174.1"/>
</dbReference>
<accession>A0A078S453</accession>
<evidence type="ECO:0000313" key="1">
    <source>
        <dbReference type="EMBL" id="KDS50742.1"/>
    </source>
</evidence>
<dbReference type="PATRIC" id="fig|1339349.3.peg.2826"/>
<dbReference type="Proteomes" id="UP000028013">
    <property type="component" value="Unassembled WGS sequence"/>
</dbReference>
<dbReference type="AlphaFoldDB" id="A0A078S453"/>
<comment type="caution">
    <text evidence="1">The sequence shown here is derived from an EMBL/GenBank/DDBJ whole genome shotgun (WGS) entry which is preliminary data.</text>
</comment>
<evidence type="ECO:0000313" key="2">
    <source>
        <dbReference type="Proteomes" id="UP000028013"/>
    </source>
</evidence>
<proteinExistence type="predicted"/>
<dbReference type="EMBL" id="JNHN01000174">
    <property type="protein sequence ID" value="KDS50742.1"/>
    <property type="molecule type" value="Genomic_DNA"/>
</dbReference>
<protein>
    <recommendedName>
        <fullName evidence="3">DNA-damage-inducible protein d</fullName>
    </recommendedName>
</protein>
<evidence type="ECO:0008006" key="3">
    <source>
        <dbReference type="Google" id="ProtNLM"/>
    </source>
</evidence>
<gene>
    <name evidence="1" type="ORF">M094_1673</name>
</gene>
<name>A0A078S453_BACUN</name>